<sequence length="54" mass="6036">MADWREVTNQRRGASLTDPASKASKLNLWSARVQQLRNGAYSISCIEEVAESCH</sequence>
<name>A0A2U9BLC2_SCOMX</name>
<proteinExistence type="predicted"/>
<evidence type="ECO:0000313" key="3">
    <source>
        <dbReference type="Proteomes" id="UP000246464"/>
    </source>
</evidence>
<gene>
    <name evidence="2" type="ORF">SMAX5B_016327</name>
</gene>
<evidence type="ECO:0000256" key="1">
    <source>
        <dbReference type="SAM" id="MobiDB-lite"/>
    </source>
</evidence>
<reference evidence="2 3" key="1">
    <citation type="submission" date="2017-12" db="EMBL/GenBank/DDBJ databases">
        <title>Integrating genomic resources of turbot (Scophthalmus maximus) in depth evaluation of genetic and physical mapping variation across individuals.</title>
        <authorList>
            <person name="Martinez P."/>
        </authorList>
    </citation>
    <scope>NUCLEOTIDE SEQUENCE [LARGE SCALE GENOMIC DNA]</scope>
</reference>
<accession>A0A2U9BLC2</accession>
<feature type="region of interest" description="Disordered" evidence="1">
    <location>
        <begin position="1"/>
        <end position="22"/>
    </location>
</feature>
<dbReference type="Proteomes" id="UP000246464">
    <property type="component" value="Chromosome 7"/>
</dbReference>
<evidence type="ECO:0000313" key="2">
    <source>
        <dbReference type="EMBL" id="AWP04837.1"/>
    </source>
</evidence>
<organism evidence="2 3">
    <name type="scientific">Scophthalmus maximus</name>
    <name type="common">Turbot</name>
    <name type="synonym">Psetta maxima</name>
    <dbReference type="NCBI Taxonomy" id="52904"/>
    <lineage>
        <taxon>Eukaryota</taxon>
        <taxon>Metazoa</taxon>
        <taxon>Chordata</taxon>
        <taxon>Craniata</taxon>
        <taxon>Vertebrata</taxon>
        <taxon>Euteleostomi</taxon>
        <taxon>Actinopterygii</taxon>
        <taxon>Neopterygii</taxon>
        <taxon>Teleostei</taxon>
        <taxon>Neoteleostei</taxon>
        <taxon>Acanthomorphata</taxon>
        <taxon>Carangaria</taxon>
        <taxon>Pleuronectiformes</taxon>
        <taxon>Pleuronectoidei</taxon>
        <taxon>Scophthalmidae</taxon>
        <taxon>Scophthalmus</taxon>
    </lineage>
</organism>
<dbReference type="EMBL" id="CP026249">
    <property type="protein sequence ID" value="AWP04837.1"/>
    <property type="molecule type" value="Genomic_DNA"/>
</dbReference>
<protein>
    <submittedName>
        <fullName evidence="2">Uncharacterized protein</fullName>
    </submittedName>
</protein>
<keyword evidence="3" id="KW-1185">Reference proteome</keyword>
<dbReference type="AlphaFoldDB" id="A0A2U9BLC2"/>